<comment type="caution">
    <text evidence="1">The sequence shown here is derived from an EMBL/GenBank/DDBJ whole genome shotgun (WGS) entry which is preliminary data.</text>
</comment>
<evidence type="ECO:0000313" key="1">
    <source>
        <dbReference type="EMBL" id="KAH7918856.1"/>
    </source>
</evidence>
<evidence type="ECO:0000313" key="2">
    <source>
        <dbReference type="Proteomes" id="UP000790709"/>
    </source>
</evidence>
<dbReference type="EMBL" id="MU266724">
    <property type="protein sequence ID" value="KAH7918856.1"/>
    <property type="molecule type" value="Genomic_DNA"/>
</dbReference>
<dbReference type="Proteomes" id="UP000790709">
    <property type="component" value="Unassembled WGS sequence"/>
</dbReference>
<protein>
    <submittedName>
        <fullName evidence="1">Uncharacterized protein</fullName>
    </submittedName>
</protein>
<reference evidence="1" key="1">
    <citation type="journal article" date="2021" name="New Phytol.">
        <title>Evolutionary innovations through gain and loss of genes in the ectomycorrhizal Boletales.</title>
        <authorList>
            <person name="Wu G."/>
            <person name="Miyauchi S."/>
            <person name="Morin E."/>
            <person name="Kuo A."/>
            <person name="Drula E."/>
            <person name="Varga T."/>
            <person name="Kohler A."/>
            <person name="Feng B."/>
            <person name="Cao Y."/>
            <person name="Lipzen A."/>
            <person name="Daum C."/>
            <person name="Hundley H."/>
            <person name="Pangilinan J."/>
            <person name="Johnson J."/>
            <person name="Barry K."/>
            <person name="LaButti K."/>
            <person name="Ng V."/>
            <person name="Ahrendt S."/>
            <person name="Min B."/>
            <person name="Choi I.G."/>
            <person name="Park H."/>
            <person name="Plett J.M."/>
            <person name="Magnuson J."/>
            <person name="Spatafora J.W."/>
            <person name="Nagy L.G."/>
            <person name="Henrissat B."/>
            <person name="Grigoriev I.V."/>
            <person name="Yang Z.L."/>
            <person name="Xu J."/>
            <person name="Martin F.M."/>
        </authorList>
    </citation>
    <scope>NUCLEOTIDE SEQUENCE</scope>
    <source>
        <strain evidence="1">KUC20120723A-06</strain>
    </source>
</reference>
<organism evidence="1 2">
    <name type="scientific">Leucogyrophana mollusca</name>
    <dbReference type="NCBI Taxonomy" id="85980"/>
    <lineage>
        <taxon>Eukaryota</taxon>
        <taxon>Fungi</taxon>
        <taxon>Dikarya</taxon>
        <taxon>Basidiomycota</taxon>
        <taxon>Agaricomycotina</taxon>
        <taxon>Agaricomycetes</taxon>
        <taxon>Agaricomycetidae</taxon>
        <taxon>Boletales</taxon>
        <taxon>Boletales incertae sedis</taxon>
        <taxon>Leucogyrophana</taxon>
    </lineage>
</organism>
<name>A0ACB8B0X4_9AGAM</name>
<proteinExistence type="predicted"/>
<accession>A0ACB8B0X4</accession>
<gene>
    <name evidence="1" type="ORF">BV22DRAFT_1134277</name>
</gene>
<keyword evidence="2" id="KW-1185">Reference proteome</keyword>
<sequence>MNPYPSAMQAQHWAGEAWAKACRTKGVLIEFDEDSLKLIRARESNIRGDVKKSARNYIKAEYAFLEPTTTAARRENRKLVTMLTTHINMTYKDPVTRKGPYQRPIIQKIINKNFYHKKTAEGLTLPGYFKDPETGGFPFALIVTVVTTIQAAIEEYKTGDQQDALFSAEKYSQTFATQFGFLDEFHRGTAHADLLPKICKQMPKAARHFANVPEDSAVPAVAKFSTADFASAVQDWADEDLPDDGDAAGSDDEGEDGEEEDGEEEEEDGVLESM</sequence>